<name>A0A2G9CCF6_9BURK</name>
<dbReference type="Proteomes" id="UP000231501">
    <property type="component" value="Unassembled WGS sequence"/>
</dbReference>
<dbReference type="InterPro" id="IPR009057">
    <property type="entry name" value="Homeodomain-like_sf"/>
</dbReference>
<dbReference type="EMBL" id="PEOG01000013">
    <property type="protein sequence ID" value="PIM54093.1"/>
    <property type="molecule type" value="Genomic_DNA"/>
</dbReference>
<dbReference type="PROSITE" id="PS01124">
    <property type="entry name" value="HTH_ARAC_FAMILY_2"/>
    <property type="match status" value="1"/>
</dbReference>
<dbReference type="Gene3D" id="1.10.10.60">
    <property type="entry name" value="Homeodomain-like"/>
    <property type="match status" value="1"/>
</dbReference>
<keyword evidence="6" id="KW-1185">Reference proteome</keyword>
<dbReference type="PANTHER" id="PTHR46796">
    <property type="entry name" value="HTH-TYPE TRANSCRIPTIONAL ACTIVATOR RHAS-RELATED"/>
    <property type="match status" value="1"/>
</dbReference>
<dbReference type="InterPro" id="IPR050204">
    <property type="entry name" value="AraC_XylS_family_regulators"/>
</dbReference>
<evidence type="ECO:0000313" key="6">
    <source>
        <dbReference type="Proteomes" id="UP000231501"/>
    </source>
</evidence>
<reference evidence="5 6" key="1">
    <citation type="submission" date="2017-11" db="EMBL/GenBank/DDBJ databases">
        <title>Draft genome sequence of Mitsuaria sp. HWN-4.</title>
        <authorList>
            <person name="Gundlapally S.R."/>
        </authorList>
    </citation>
    <scope>NUCLEOTIDE SEQUENCE [LARGE SCALE GENOMIC DNA]</scope>
    <source>
        <strain evidence="5 6">HWN-4</strain>
    </source>
</reference>
<accession>A0A2G9CCF6</accession>
<feature type="domain" description="HTH araC/xylS-type" evidence="4">
    <location>
        <begin position="167"/>
        <end position="265"/>
    </location>
</feature>
<dbReference type="GO" id="GO:0003700">
    <property type="term" value="F:DNA-binding transcription factor activity"/>
    <property type="evidence" value="ECO:0007669"/>
    <property type="project" value="InterPro"/>
</dbReference>
<sequence>MTEHATRAARGVLYPGLAPGRFSHDQRPPSADLAPWIEHHWFVSWDLRGYPPRVQATLPHPNIHLVVEGGAALLWGVQRARFTRTLDGRGWVHGVKFRVGALPAFQRSPAAALADRQVDARWLLGDDAALLLDPPLADAPEAGQARIEAVLRRRAPAVADERGTRLAEIVGWISRDAAITSVEQLCTMTGESPRRLQRDFRHYVGASPKWVIARYRLHEALALLQSDEAKPDAELAQRLGYFDQAHFIRDFRQLVGMTPRAYADALRRDAGDRAAGR</sequence>
<dbReference type="SUPFAM" id="SSF46689">
    <property type="entry name" value="Homeodomain-like"/>
    <property type="match status" value="1"/>
</dbReference>
<evidence type="ECO:0000256" key="2">
    <source>
        <dbReference type="ARBA" id="ARBA00023125"/>
    </source>
</evidence>
<organism evidence="5 6">
    <name type="scientific">Roseateles chitinivorans</name>
    <dbReference type="NCBI Taxonomy" id="2917965"/>
    <lineage>
        <taxon>Bacteria</taxon>
        <taxon>Pseudomonadati</taxon>
        <taxon>Pseudomonadota</taxon>
        <taxon>Betaproteobacteria</taxon>
        <taxon>Burkholderiales</taxon>
        <taxon>Sphaerotilaceae</taxon>
        <taxon>Roseateles</taxon>
    </lineage>
</organism>
<dbReference type="InterPro" id="IPR018060">
    <property type="entry name" value="HTH_AraC"/>
</dbReference>
<dbReference type="SMART" id="SM00342">
    <property type="entry name" value="HTH_ARAC"/>
    <property type="match status" value="1"/>
</dbReference>
<dbReference type="AlphaFoldDB" id="A0A2G9CCF6"/>
<gene>
    <name evidence="5" type="ORF">CS062_06385</name>
</gene>
<dbReference type="Pfam" id="PF12833">
    <property type="entry name" value="HTH_18"/>
    <property type="match status" value="1"/>
</dbReference>
<keyword evidence="2" id="KW-0238">DNA-binding</keyword>
<keyword evidence="1" id="KW-0805">Transcription regulation</keyword>
<evidence type="ECO:0000313" key="5">
    <source>
        <dbReference type="EMBL" id="PIM54093.1"/>
    </source>
</evidence>
<dbReference type="Pfam" id="PF20240">
    <property type="entry name" value="DUF6597"/>
    <property type="match status" value="1"/>
</dbReference>
<evidence type="ECO:0000256" key="1">
    <source>
        <dbReference type="ARBA" id="ARBA00023015"/>
    </source>
</evidence>
<proteinExistence type="predicted"/>
<dbReference type="GO" id="GO:0043565">
    <property type="term" value="F:sequence-specific DNA binding"/>
    <property type="evidence" value="ECO:0007669"/>
    <property type="project" value="InterPro"/>
</dbReference>
<evidence type="ECO:0000256" key="3">
    <source>
        <dbReference type="ARBA" id="ARBA00023163"/>
    </source>
</evidence>
<comment type="caution">
    <text evidence="5">The sequence shown here is derived from an EMBL/GenBank/DDBJ whole genome shotgun (WGS) entry which is preliminary data.</text>
</comment>
<dbReference type="OrthoDB" id="9809338at2"/>
<dbReference type="InterPro" id="IPR046532">
    <property type="entry name" value="DUF6597"/>
</dbReference>
<protein>
    <submittedName>
        <fullName evidence="5">AraC family transcriptional regulator</fullName>
    </submittedName>
</protein>
<dbReference type="RefSeq" id="WP_099860610.1">
    <property type="nucleotide sequence ID" value="NZ_PEOG01000013.1"/>
</dbReference>
<evidence type="ECO:0000259" key="4">
    <source>
        <dbReference type="PROSITE" id="PS01124"/>
    </source>
</evidence>
<keyword evidence="3" id="KW-0804">Transcription</keyword>